<evidence type="ECO:0000313" key="1">
    <source>
        <dbReference type="EMBL" id="RGM75565.1"/>
    </source>
</evidence>
<proteinExistence type="predicted"/>
<comment type="caution">
    <text evidence="1">The sequence shown here is derived from an EMBL/GenBank/DDBJ whole genome shotgun (WGS) entry which is preliminary data.</text>
</comment>
<accession>A0A3E4YLG1</accession>
<sequence length="223" mass="25986">MVLFVRNKGGLTMEIKMKNNGLSFNAILSAVSDVCYEHSKYGFLNTSKDNLVNILYNSVFDDFNTVLNCIILNNKSISYDIIVNADEKKDYIFDNIFDCDYDTLYYGIINAIKNTTNINFSENNYNIKYAIQLFVQNIALVIQDVQSVDVYKYYKSFDYNKNDFVSIMPNDLKELAEIIIKYKSKYYNNFDIKRYMNEIIDDMCTIYPDTINSLRTAATLRSD</sequence>
<protein>
    <submittedName>
        <fullName evidence="1">Uncharacterized protein</fullName>
    </submittedName>
</protein>
<dbReference type="AlphaFoldDB" id="A0A3E4YLG1"/>
<dbReference type="Proteomes" id="UP000260758">
    <property type="component" value="Unassembled WGS sequence"/>
</dbReference>
<evidence type="ECO:0000313" key="2">
    <source>
        <dbReference type="Proteomes" id="UP000260758"/>
    </source>
</evidence>
<reference evidence="1 2" key="1">
    <citation type="submission" date="2018-08" db="EMBL/GenBank/DDBJ databases">
        <title>A genome reference for cultivated species of the human gut microbiota.</title>
        <authorList>
            <person name="Zou Y."/>
            <person name="Xue W."/>
            <person name="Luo G."/>
        </authorList>
    </citation>
    <scope>NUCLEOTIDE SEQUENCE [LARGE SCALE GENOMIC DNA]</scope>
    <source>
        <strain evidence="1 2">OM07-13</strain>
    </source>
</reference>
<name>A0A3E4YLG1_9FIRM</name>
<dbReference type="EMBL" id="QSTP01000001">
    <property type="protein sequence ID" value="RGM75565.1"/>
    <property type="molecule type" value="Genomic_DNA"/>
</dbReference>
<organism evidence="1 2">
    <name type="scientific">Agathobacter rectalis</name>
    <dbReference type="NCBI Taxonomy" id="39491"/>
    <lineage>
        <taxon>Bacteria</taxon>
        <taxon>Bacillati</taxon>
        <taxon>Bacillota</taxon>
        <taxon>Clostridia</taxon>
        <taxon>Lachnospirales</taxon>
        <taxon>Lachnospiraceae</taxon>
        <taxon>Agathobacter</taxon>
    </lineage>
</organism>
<gene>
    <name evidence="1" type="ORF">DXB99_03285</name>
</gene>